<dbReference type="KEGG" id="msl:Msil_2400"/>
<organism evidence="1 2">
    <name type="scientific">Methylocella silvestris (strain DSM 15510 / CIP 108128 / LMG 27833 / NCIMB 13906 / BL2)</name>
    <dbReference type="NCBI Taxonomy" id="395965"/>
    <lineage>
        <taxon>Bacteria</taxon>
        <taxon>Pseudomonadati</taxon>
        <taxon>Pseudomonadota</taxon>
        <taxon>Alphaproteobacteria</taxon>
        <taxon>Hyphomicrobiales</taxon>
        <taxon>Beijerinckiaceae</taxon>
        <taxon>Methylocella</taxon>
    </lineage>
</organism>
<keyword evidence="2" id="KW-1185">Reference proteome</keyword>
<evidence type="ECO:0000313" key="1">
    <source>
        <dbReference type="EMBL" id="ACK51330.1"/>
    </source>
</evidence>
<dbReference type="HOGENOM" id="CLU_034348_1_0_5"/>
<evidence type="ECO:0000313" key="2">
    <source>
        <dbReference type="Proteomes" id="UP000002257"/>
    </source>
</evidence>
<dbReference type="EMBL" id="CP001280">
    <property type="protein sequence ID" value="ACK51330.1"/>
    <property type="molecule type" value="Genomic_DNA"/>
</dbReference>
<dbReference type="eggNOG" id="COG1029">
    <property type="taxonomic scope" value="Bacteria"/>
</dbReference>
<dbReference type="STRING" id="395965.Msil_2400"/>
<proteinExistence type="predicted"/>
<accession>B8EKG0</accession>
<dbReference type="Proteomes" id="UP000002257">
    <property type="component" value="Chromosome"/>
</dbReference>
<dbReference type="OrthoDB" id="7914675at2"/>
<dbReference type="RefSeq" id="WP_012591399.1">
    <property type="nucleotide sequence ID" value="NC_011666.1"/>
</dbReference>
<sequence>MADALIDGKPASLEAAAARAAEILVQARLPVVAGLGADVAGTSAAVLLAELIRGAYDHLRSDEIFTDLDVLRQAGAMATTPSVARLRADVLVFIGDDLTEIWPELIDRLAPAEIPLFDLEKTPRQLIWIAPPKGAAIEGVRITSIETSNLHVTLAALRARVAGKPVALAAEALAELDTVAAILNKARFGVFVWGPRKLDRLLVEMATGLIIDLNKTTRFTSLPLGASDNAAGVTQTSGWSTGFPMRTSFGRGYPEHDTWRFDAVRLIDSGEADAALWISAYSPATPEWTREVPLIALVAKETRFAREPAVRVDIGRPGVDHDGADFSREVSALVAREASNRSDAPSAASVLKSIAEQIASNARQSGEGA</sequence>
<dbReference type="AlphaFoldDB" id="B8EKG0"/>
<gene>
    <name evidence="1" type="ordered locus">Msil_2400</name>
</gene>
<protein>
    <submittedName>
        <fullName evidence="1">Tungsten-containing formylmethanofuran dehydrogenase, subunit B</fullName>
    </submittedName>
</protein>
<name>B8EKG0_METSB</name>
<reference evidence="1 2" key="1">
    <citation type="journal article" date="2010" name="J. Bacteriol.">
        <title>Complete genome sequence of the aerobic facultative methanotroph Methylocella silvestris BL2.</title>
        <authorList>
            <person name="Chen Y."/>
            <person name="Crombie A."/>
            <person name="Rahman M.T."/>
            <person name="Dedysh S.N."/>
            <person name="Liesack W."/>
            <person name="Stott M.B."/>
            <person name="Alam M."/>
            <person name="Theisen A.R."/>
            <person name="Murrell J.C."/>
            <person name="Dunfield P.F."/>
        </authorList>
    </citation>
    <scope>NUCLEOTIDE SEQUENCE [LARGE SCALE GENOMIC DNA]</scope>
    <source>
        <strain evidence="2">DSM 15510 / CIP 108128 / LMG 27833 / NCIMB 13906 / BL2</strain>
    </source>
</reference>